<dbReference type="Proteomes" id="UP001152759">
    <property type="component" value="Chromosome 6"/>
</dbReference>
<evidence type="ECO:0000256" key="2">
    <source>
        <dbReference type="ARBA" id="ARBA00022676"/>
    </source>
</evidence>
<keyword evidence="3 4" id="KW-0808">Transferase</keyword>
<dbReference type="GO" id="GO:0008194">
    <property type="term" value="F:UDP-glycosyltransferase activity"/>
    <property type="evidence" value="ECO:0007669"/>
    <property type="project" value="InterPro"/>
</dbReference>
<keyword evidence="5" id="KW-0472">Membrane</keyword>
<comment type="similarity">
    <text evidence="1 4">Belongs to the UDP-glycosyltransferase family.</text>
</comment>
<evidence type="ECO:0000256" key="5">
    <source>
        <dbReference type="SAM" id="Phobius"/>
    </source>
</evidence>
<reference evidence="6" key="1">
    <citation type="submission" date="2021-12" db="EMBL/GenBank/DDBJ databases">
        <authorList>
            <person name="King R."/>
        </authorList>
    </citation>
    <scope>NUCLEOTIDE SEQUENCE</scope>
</reference>
<evidence type="ECO:0000313" key="7">
    <source>
        <dbReference type="Proteomes" id="UP001152759"/>
    </source>
</evidence>
<evidence type="ECO:0008006" key="8">
    <source>
        <dbReference type="Google" id="ProtNLM"/>
    </source>
</evidence>
<evidence type="ECO:0000256" key="3">
    <source>
        <dbReference type="ARBA" id="ARBA00022679"/>
    </source>
</evidence>
<evidence type="ECO:0000256" key="1">
    <source>
        <dbReference type="ARBA" id="ARBA00009995"/>
    </source>
</evidence>
<organism evidence="6 7">
    <name type="scientific">Bemisia tabaci</name>
    <name type="common">Sweetpotato whitefly</name>
    <name type="synonym">Aleurodes tabaci</name>
    <dbReference type="NCBI Taxonomy" id="7038"/>
    <lineage>
        <taxon>Eukaryota</taxon>
        <taxon>Metazoa</taxon>
        <taxon>Ecdysozoa</taxon>
        <taxon>Arthropoda</taxon>
        <taxon>Hexapoda</taxon>
        <taxon>Insecta</taxon>
        <taxon>Pterygota</taxon>
        <taxon>Neoptera</taxon>
        <taxon>Paraneoptera</taxon>
        <taxon>Hemiptera</taxon>
        <taxon>Sternorrhyncha</taxon>
        <taxon>Aleyrodoidea</taxon>
        <taxon>Aleyrodidae</taxon>
        <taxon>Aleyrodinae</taxon>
        <taxon>Bemisia</taxon>
    </lineage>
</organism>
<dbReference type="Pfam" id="PF00201">
    <property type="entry name" value="UDPGT"/>
    <property type="match status" value="1"/>
</dbReference>
<evidence type="ECO:0000313" key="6">
    <source>
        <dbReference type="EMBL" id="CAH0392371.1"/>
    </source>
</evidence>
<keyword evidence="5" id="KW-0812">Transmembrane</keyword>
<accession>A0A9P0AI87</accession>
<proteinExistence type="inferred from homology"/>
<protein>
    <recommendedName>
        <fullName evidence="8">UDP-glucuronosyltransferase</fullName>
    </recommendedName>
</protein>
<feature type="transmembrane region" description="Helical" evidence="5">
    <location>
        <begin position="500"/>
        <end position="527"/>
    </location>
</feature>
<dbReference type="EMBL" id="OU963867">
    <property type="protein sequence ID" value="CAH0392371.1"/>
    <property type="molecule type" value="Genomic_DNA"/>
</dbReference>
<dbReference type="PROSITE" id="PS00375">
    <property type="entry name" value="UDPGT"/>
    <property type="match status" value="1"/>
</dbReference>
<dbReference type="FunFam" id="3.40.50.2000:FF:000021">
    <property type="entry name" value="UDP-glucuronosyltransferase"/>
    <property type="match status" value="1"/>
</dbReference>
<sequence>MSLYPIHITEIHRSFSSHRDMKCILLLELVSAAVSCFGDNILVFLPTPTWSHYMQVQPIFHGLAIRGHNVTEVSSYRPQKKLPNHRHIYLSAEKWTNEISALWPEKNIIEDPLRRHHKIFRLTYPYDVIATHLITEVLESSVFHDLIRSKDNYDVIIAEPFFGAEAFVVLGQVFKAPVVALSTFGYNSNILRFAGAANAIAYLPYKDGISVGPGPMGLLQRLDNALTQTAILFAFEYFYFPKFDSLLAKHIPGPLPRISEMLGDISLFLITDNAALSGAKLYPPNAVEISGMHFKEPEPLDEELTAVLDGSKHGAIFFSFGSAIKTSRFRKETIRLLLRVFQELDQTIIWTSDMNPTDWVVPKNVLIRPWFDQNSILAHPKCVLFVTHGGISSAMEAVKYAVPMVAIPFFDDQIMTAASIEYYGYGLRVLYDHNFTDITLRWAVKTVLEDPRFKENVKRGSKFLSDKPMSSLDTAIYWIEYVTRHKGAHHLKPLTVKMPWYQLLLLDIIVVYLVASIAIVILVIALIKFFCKTARRWNLSKEKVN</sequence>
<dbReference type="CDD" id="cd03784">
    <property type="entry name" value="GT1_Gtf-like"/>
    <property type="match status" value="1"/>
</dbReference>
<dbReference type="InterPro" id="IPR035595">
    <property type="entry name" value="UDP_glycos_trans_CS"/>
</dbReference>
<keyword evidence="5" id="KW-1133">Transmembrane helix</keyword>
<dbReference type="SUPFAM" id="SSF53756">
    <property type="entry name" value="UDP-Glycosyltransferase/glycogen phosphorylase"/>
    <property type="match status" value="1"/>
</dbReference>
<dbReference type="PANTHER" id="PTHR48043">
    <property type="entry name" value="EG:EG0003.4 PROTEIN-RELATED"/>
    <property type="match status" value="1"/>
</dbReference>
<keyword evidence="2 4" id="KW-0328">Glycosyltransferase</keyword>
<dbReference type="Gene3D" id="3.40.50.2000">
    <property type="entry name" value="Glycogen Phosphorylase B"/>
    <property type="match status" value="1"/>
</dbReference>
<dbReference type="InterPro" id="IPR002213">
    <property type="entry name" value="UDP_glucos_trans"/>
</dbReference>
<name>A0A9P0AI87_BEMTA</name>
<keyword evidence="7" id="KW-1185">Reference proteome</keyword>
<dbReference type="PANTHER" id="PTHR48043:SF159">
    <property type="entry name" value="EG:EG0003.4 PROTEIN-RELATED"/>
    <property type="match status" value="1"/>
</dbReference>
<dbReference type="AlphaFoldDB" id="A0A9P0AI87"/>
<gene>
    <name evidence="6" type="ORF">BEMITA_LOCUS10897</name>
</gene>
<evidence type="ECO:0000256" key="4">
    <source>
        <dbReference type="RuleBase" id="RU003718"/>
    </source>
</evidence>
<dbReference type="InterPro" id="IPR050271">
    <property type="entry name" value="UDP-glycosyltransferase"/>
</dbReference>